<dbReference type="Proteomes" id="UP000215002">
    <property type="component" value="Chromosome"/>
</dbReference>
<dbReference type="Gene3D" id="2.20.110.10">
    <property type="entry name" value="Histone H3 K4-specific methyltransferase SET7/9 N-terminal domain"/>
    <property type="match status" value="1"/>
</dbReference>
<reference evidence="1 2" key="1">
    <citation type="submission" date="2017-08" db="EMBL/GenBank/DDBJ databases">
        <title>Complete genome sequence of Mucilaginibacter sp. strain BJC16-A31.</title>
        <authorList>
            <consortium name="Henan University of Science and Technology"/>
            <person name="You X."/>
        </authorList>
    </citation>
    <scope>NUCLEOTIDE SEQUENCE [LARGE SCALE GENOMIC DNA]</scope>
    <source>
        <strain evidence="1 2">BJC16-A31</strain>
    </source>
</reference>
<dbReference type="SUPFAM" id="SSF82185">
    <property type="entry name" value="Histone H3 K4-specific methyltransferase SET7/9 N-terminal domain"/>
    <property type="match status" value="1"/>
</dbReference>
<evidence type="ECO:0008006" key="3">
    <source>
        <dbReference type="Google" id="ProtNLM"/>
    </source>
</evidence>
<sequence length="288" mass="33168">MYEPTANDSLWFMQQFSMDHIIMTSGYYADKAMTIPHGKFTYYRYSNGFKHVKYDFEKRKYDTTTFDAGNYVSKTGYFVNGKRTGKWLVYNGYGKLDEVCFYRDDELSGPARYYSDDGKQILEEGFLKGNLRDGDWNYYSPKGALIGTIRYYKGDRQGIKSRLNSKTLSVRNGMPDYDLPAYLAGALRGRKLTYFRDCSPIYLIRLNKDGKLTRPETLRSGCNIELDVAIGEILMNAPAWDAATRDRQAVEATAVIFLKVYFDADKKPHVSFHTNSPDDNIILLSKEF</sequence>
<protein>
    <recommendedName>
        <fullName evidence="3">MORN repeat variant</fullName>
    </recommendedName>
</protein>
<dbReference type="KEGG" id="muc:MuYL_2587"/>
<dbReference type="EMBL" id="CP022743">
    <property type="protein sequence ID" value="ASU34474.1"/>
    <property type="molecule type" value="Genomic_DNA"/>
</dbReference>
<evidence type="ECO:0000313" key="1">
    <source>
        <dbReference type="EMBL" id="ASU34474.1"/>
    </source>
</evidence>
<organism evidence="1 2">
    <name type="scientific">Mucilaginibacter xinganensis</name>
    <dbReference type="NCBI Taxonomy" id="1234841"/>
    <lineage>
        <taxon>Bacteria</taxon>
        <taxon>Pseudomonadati</taxon>
        <taxon>Bacteroidota</taxon>
        <taxon>Sphingobacteriia</taxon>
        <taxon>Sphingobacteriales</taxon>
        <taxon>Sphingobacteriaceae</taxon>
        <taxon>Mucilaginibacter</taxon>
    </lineage>
</organism>
<dbReference type="AlphaFoldDB" id="A0A223NXQ2"/>
<name>A0A223NXQ2_9SPHI</name>
<evidence type="ECO:0000313" key="2">
    <source>
        <dbReference type="Proteomes" id="UP000215002"/>
    </source>
</evidence>
<proteinExistence type="predicted"/>
<keyword evidence="2" id="KW-1185">Reference proteome</keyword>
<accession>A0A223NXQ2</accession>
<gene>
    <name evidence="1" type="ORF">MuYL_2587</name>
</gene>